<keyword evidence="2" id="KW-1185">Reference proteome</keyword>
<name>A0AAV2HMF9_LYMST</name>
<dbReference type="AlphaFoldDB" id="A0AAV2HMF9"/>
<dbReference type="Gene3D" id="2.60.40.10">
    <property type="entry name" value="Immunoglobulins"/>
    <property type="match status" value="1"/>
</dbReference>
<comment type="caution">
    <text evidence="1">The sequence shown here is derived from an EMBL/GenBank/DDBJ whole genome shotgun (WGS) entry which is preliminary data.</text>
</comment>
<protein>
    <recommendedName>
        <fullName evidence="3">Ig-like domain-containing protein</fullName>
    </recommendedName>
</protein>
<reference evidence="1 2" key="1">
    <citation type="submission" date="2024-04" db="EMBL/GenBank/DDBJ databases">
        <authorList>
            <consortium name="Genoscope - CEA"/>
            <person name="William W."/>
        </authorList>
    </citation>
    <scope>NUCLEOTIDE SEQUENCE [LARGE SCALE GENOMIC DNA]</scope>
</reference>
<organism evidence="1 2">
    <name type="scientific">Lymnaea stagnalis</name>
    <name type="common">Great pond snail</name>
    <name type="synonym">Helix stagnalis</name>
    <dbReference type="NCBI Taxonomy" id="6523"/>
    <lineage>
        <taxon>Eukaryota</taxon>
        <taxon>Metazoa</taxon>
        <taxon>Spiralia</taxon>
        <taxon>Lophotrochozoa</taxon>
        <taxon>Mollusca</taxon>
        <taxon>Gastropoda</taxon>
        <taxon>Heterobranchia</taxon>
        <taxon>Euthyneura</taxon>
        <taxon>Panpulmonata</taxon>
        <taxon>Hygrophila</taxon>
        <taxon>Lymnaeoidea</taxon>
        <taxon>Lymnaeidae</taxon>
        <taxon>Lymnaea</taxon>
    </lineage>
</organism>
<dbReference type="EMBL" id="CAXITT010000195">
    <property type="protein sequence ID" value="CAL1535245.1"/>
    <property type="molecule type" value="Genomic_DNA"/>
</dbReference>
<accession>A0AAV2HMF9</accession>
<feature type="non-terminal residue" evidence="1">
    <location>
        <position position="107"/>
    </location>
</feature>
<gene>
    <name evidence="1" type="ORF">GSLYS_00009205001</name>
</gene>
<evidence type="ECO:0000313" key="2">
    <source>
        <dbReference type="Proteomes" id="UP001497497"/>
    </source>
</evidence>
<sequence>MLITTVFTTATEPPVDAPKFILNDGLPIIDGVNSSQVSLSCDAEGGFPAVSSINISCLGRNIKHDGNALKLLLDVKKEDDDKVCTCSAYHQSERYTNNTSSLTVVVF</sequence>
<evidence type="ECO:0008006" key="3">
    <source>
        <dbReference type="Google" id="ProtNLM"/>
    </source>
</evidence>
<dbReference type="Proteomes" id="UP001497497">
    <property type="component" value="Unassembled WGS sequence"/>
</dbReference>
<proteinExistence type="predicted"/>
<dbReference type="InterPro" id="IPR013783">
    <property type="entry name" value="Ig-like_fold"/>
</dbReference>
<evidence type="ECO:0000313" key="1">
    <source>
        <dbReference type="EMBL" id="CAL1535245.1"/>
    </source>
</evidence>